<evidence type="ECO:0000313" key="2">
    <source>
        <dbReference type="EMBL" id="GAA5112590.1"/>
    </source>
</evidence>
<keyword evidence="3" id="KW-1185">Reference proteome</keyword>
<sequence>MRKILAFVLSGCLASLVLQTVSAHGVWIANRLDQKQIVLGEGPLDNGYQAYHVQQVNAYNKNWAAVPITQKLHSNYVTVEPADNAAVVTVIFDYGYWSKNTQGKYVNLPMNQVEKSTKGTHAIKYSVNYLSAVNSTKLIDNVPLQIVPQLDPTQLKRGDALPIVVYKGGEPLSHVPVITDVVGNLDLTIMTDEQGRATIIIPNQGLNVLGVEIGFPLENSPLATQEKFFTTLTFTLMPEDD</sequence>
<dbReference type="Proteomes" id="UP001500171">
    <property type="component" value="Unassembled WGS sequence"/>
</dbReference>
<accession>A0ABP9NBQ0</accession>
<evidence type="ECO:0000313" key="3">
    <source>
        <dbReference type="Proteomes" id="UP001500171"/>
    </source>
</evidence>
<organism evidence="2 3">
    <name type="scientific">Orbus sasakiae</name>
    <dbReference type="NCBI Taxonomy" id="1078475"/>
    <lineage>
        <taxon>Bacteria</taxon>
        <taxon>Pseudomonadati</taxon>
        <taxon>Pseudomonadota</taxon>
        <taxon>Gammaproteobacteria</taxon>
        <taxon>Orbales</taxon>
        <taxon>Orbaceae</taxon>
        <taxon>Orbus</taxon>
    </lineage>
</organism>
<dbReference type="EMBL" id="BAABHY010000005">
    <property type="protein sequence ID" value="GAA5112590.1"/>
    <property type="molecule type" value="Genomic_DNA"/>
</dbReference>
<comment type="caution">
    <text evidence="2">The sequence shown here is derived from an EMBL/GenBank/DDBJ whole genome shotgun (WGS) entry which is preliminary data.</text>
</comment>
<protein>
    <recommendedName>
        <fullName evidence="4">DUF4198 domain-containing protein</fullName>
    </recommendedName>
</protein>
<name>A0ABP9NBQ0_9GAMM</name>
<proteinExistence type="predicted"/>
<feature type="chain" id="PRO_5045982602" description="DUF4198 domain-containing protein" evidence="1">
    <location>
        <begin position="24"/>
        <end position="241"/>
    </location>
</feature>
<dbReference type="InterPro" id="IPR019613">
    <property type="entry name" value="DUF4198"/>
</dbReference>
<dbReference type="RefSeq" id="WP_345491648.1">
    <property type="nucleotide sequence ID" value="NZ_BAABHY010000005.1"/>
</dbReference>
<keyword evidence="1" id="KW-0732">Signal</keyword>
<gene>
    <name evidence="2" type="ORF">GCM10023211_19410</name>
</gene>
<feature type="signal peptide" evidence="1">
    <location>
        <begin position="1"/>
        <end position="23"/>
    </location>
</feature>
<evidence type="ECO:0008006" key="4">
    <source>
        <dbReference type="Google" id="ProtNLM"/>
    </source>
</evidence>
<dbReference type="Pfam" id="PF10670">
    <property type="entry name" value="DUF4198"/>
    <property type="match status" value="1"/>
</dbReference>
<reference evidence="3" key="1">
    <citation type="journal article" date="2019" name="Int. J. Syst. Evol. Microbiol.">
        <title>The Global Catalogue of Microorganisms (GCM) 10K type strain sequencing project: providing services to taxonomists for standard genome sequencing and annotation.</title>
        <authorList>
            <consortium name="The Broad Institute Genomics Platform"/>
            <consortium name="The Broad Institute Genome Sequencing Center for Infectious Disease"/>
            <person name="Wu L."/>
            <person name="Ma J."/>
        </authorList>
    </citation>
    <scope>NUCLEOTIDE SEQUENCE [LARGE SCALE GENOMIC DNA]</scope>
    <source>
        <strain evidence="3">JCM 18050</strain>
    </source>
</reference>
<evidence type="ECO:0000256" key="1">
    <source>
        <dbReference type="SAM" id="SignalP"/>
    </source>
</evidence>